<evidence type="ECO:0000256" key="1">
    <source>
        <dbReference type="SAM" id="MobiDB-lite"/>
    </source>
</evidence>
<organism evidence="2 3">
    <name type="scientific">Apiospora aurea</name>
    <dbReference type="NCBI Taxonomy" id="335848"/>
    <lineage>
        <taxon>Eukaryota</taxon>
        <taxon>Fungi</taxon>
        <taxon>Dikarya</taxon>
        <taxon>Ascomycota</taxon>
        <taxon>Pezizomycotina</taxon>
        <taxon>Sordariomycetes</taxon>
        <taxon>Xylariomycetidae</taxon>
        <taxon>Amphisphaeriales</taxon>
        <taxon>Apiosporaceae</taxon>
        <taxon>Apiospora</taxon>
    </lineage>
</organism>
<comment type="caution">
    <text evidence="2">The sequence shown here is derived from an EMBL/GenBank/DDBJ whole genome shotgun (WGS) entry which is preliminary data.</text>
</comment>
<feature type="region of interest" description="Disordered" evidence="1">
    <location>
        <begin position="144"/>
        <end position="207"/>
    </location>
</feature>
<evidence type="ECO:0000313" key="2">
    <source>
        <dbReference type="EMBL" id="KAK7937633.1"/>
    </source>
</evidence>
<dbReference type="RefSeq" id="XP_066692961.1">
    <property type="nucleotide sequence ID" value="XM_066850723.1"/>
</dbReference>
<feature type="region of interest" description="Disordered" evidence="1">
    <location>
        <begin position="69"/>
        <end position="105"/>
    </location>
</feature>
<dbReference type="GeneID" id="92083785"/>
<feature type="compositionally biased region" description="Polar residues" evidence="1">
    <location>
        <begin position="257"/>
        <end position="273"/>
    </location>
</feature>
<protein>
    <submittedName>
        <fullName evidence="2">Uncharacterized protein</fullName>
    </submittedName>
</protein>
<feature type="compositionally biased region" description="Basic residues" evidence="1">
    <location>
        <begin position="73"/>
        <end position="84"/>
    </location>
</feature>
<accession>A0ABR1PT87</accession>
<sequence>MAHTKRQKDKVRKSGLSLENKTLDLGRYCNVFSALAYWNPTHERWDTAMHVPRGQRVPDLNRIFRQSAACHARPSHGRATRSRRHAEAVDFETQPNASDDANADVDVDSDVDAEYESDPEYMGAAPVGAAEPLSVYDIIPDEDGGTVIPYSPHNPRRQVGVRQLPSPRRPQAGVQGSQSTVEKQPARSEPSSTTNATPTATNAGRPAHTRYLDHGAMDASLQRAVRQNSRVAARKPLAPILSTRPRQCPPRLAGNAAKSSPGRQGEARQNTSRCAPDYYKDYQRKLQRDILAKKMVGLLDDLRTSLVVMPFG</sequence>
<keyword evidence="3" id="KW-1185">Reference proteome</keyword>
<name>A0ABR1PT87_9PEZI</name>
<feature type="compositionally biased region" description="Low complexity" evidence="1">
    <location>
        <begin position="190"/>
        <end position="203"/>
    </location>
</feature>
<reference evidence="2 3" key="1">
    <citation type="submission" date="2023-01" db="EMBL/GenBank/DDBJ databases">
        <title>Analysis of 21 Apiospora genomes using comparative genomics revels a genus with tremendous synthesis potential of carbohydrate active enzymes and secondary metabolites.</title>
        <authorList>
            <person name="Sorensen T."/>
        </authorList>
    </citation>
    <scope>NUCLEOTIDE SEQUENCE [LARGE SCALE GENOMIC DNA]</scope>
    <source>
        <strain evidence="2 3">CBS 24483</strain>
    </source>
</reference>
<feature type="region of interest" description="Disordered" evidence="1">
    <location>
        <begin position="230"/>
        <end position="276"/>
    </location>
</feature>
<dbReference type="EMBL" id="JAQQWE010000010">
    <property type="protein sequence ID" value="KAK7937633.1"/>
    <property type="molecule type" value="Genomic_DNA"/>
</dbReference>
<evidence type="ECO:0000313" key="3">
    <source>
        <dbReference type="Proteomes" id="UP001391051"/>
    </source>
</evidence>
<dbReference type="Proteomes" id="UP001391051">
    <property type="component" value="Unassembled WGS sequence"/>
</dbReference>
<gene>
    <name evidence="2" type="ORF">PG986_014501</name>
</gene>
<proteinExistence type="predicted"/>